<organism evidence="2 3">
    <name type="scientific">Pseudolactococcus insecticola</name>
    <dbReference type="NCBI Taxonomy" id="2709158"/>
    <lineage>
        <taxon>Bacteria</taxon>
        <taxon>Bacillati</taxon>
        <taxon>Bacillota</taxon>
        <taxon>Bacilli</taxon>
        <taxon>Lactobacillales</taxon>
        <taxon>Streptococcaceae</taxon>
        <taxon>Pseudolactococcus</taxon>
    </lineage>
</organism>
<dbReference type="Proteomes" id="UP000475928">
    <property type="component" value="Unassembled WGS sequence"/>
</dbReference>
<dbReference type="EMBL" id="BLLH01000015">
    <property type="protein sequence ID" value="GFH41415.1"/>
    <property type="molecule type" value="Genomic_DNA"/>
</dbReference>
<dbReference type="RefSeq" id="WP_172357892.1">
    <property type="nucleotide sequence ID" value="NZ_BLLH01000015.1"/>
</dbReference>
<dbReference type="GO" id="GO:0031125">
    <property type="term" value="P:rRNA 3'-end processing"/>
    <property type="evidence" value="ECO:0007669"/>
    <property type="project" value="TreeGrafter"/>
</dbReference>
<protein>
    <submittedName>
        <fullName evidence="2">Putative CMP-binding factor</fullName>
    </submittedName>
</protein>
<evidence type="ECO:0000313" key="3">
    <source>
        <dbReference type="Proteomes" id="UP000475928"/>
    </source>
</evidence>
<gene>
    <name evidence="2" type="primary">cbf</name>
    <name evidence="2" type="ORF">Hs20B_18130</name>
</gene>
<keyword evidence="1" id="KW-0378">Hydrolase</keyword>
<dbReference type="PANTHER" id="PTHR37294">
    <property type="entry name" value="3'-5' EXORIBONUCLEASE YHAM"/>
    <property type="match status" value="1"/>
</dbReference>
<sequence>MRDDLRIKDLTAQSIGQMVELTAILETVEISKTHENKDFAQIVLRDKEHTITGNIWDIDDDGKSFLNKLKQKVVLVNGLVKIYKEVEELRITSINPSDEPISIFVKTAPYASNDMAKQLVKYINLINNNDYKTIINALVQAYSNQLLTSKATTENNHDYYGGLLYHIVCVTRNSIKLCQDYPIVNQDLLIAASIIQGFSAIVKKEPELLTESQLLTDKVVEISVKGGLDYQSENMVLLRHLLAESTDNTLEIPESIILKAAVHVDSQMDVYNQAKEISKERAMPIKLYDLNSKEIYSNND</sequence>
<reference evidence="2 3" key="1">
    <citation type="submission" date="2020-02" db="EMBL/GenBank/DDBJ databases">
        <title>Draft genome sequence of Lactococcus sp. Hs20B0-1.</title>
        <authorList>
            <person name="Noda S."/>
            <person name="Yuki M."/>
            <person name="Ohkuma M."/>
        </authorList>
    </citation>
    <scope>NUCLEOTIDE SEQUENCE [LARGE SCALE GENOMIC DNA]</scope>
    <source>
        <strain evidence="2 3">Hs20B0-1</strain>
    </source>
</reference>
<evidence type="ECO:0000313" key="2">
    <source>
        <dbReference type="EMBL" id="GFH41415.1"/>
    </source>
</evidence>
<dbReference type="InterPro" id="IPR050798">
    <property type="entry name" value="YhaM_exoribonuc/phosphodiest"/>
</dbReference>
<dbReference type="PANTHER" id="PTHR37294:SF1">
    <property type="entry name" value="3'-5' EXORIBONUCLEASE YHAM"/>
    <property type="match status" value="1"/>
</dbReference>
<dbReference type="GO" id="GO:0016787">
    <property type="term" value="F:hydrolase activity"/>
    <property type="evidence" value="ECO:0007669"/>
    <property type="project" value="UniProtKB-KW"/>
</dbReference>
<proteinExistence type="predicted"/>
<comment type="caution">
    <text evidence="2">The sequence shown here is derived from an EMBL/GenBank/DDBJ whole genome shotgun (WGS) entry which is preliminary data.</text>
</comment>
<evidence type="ECO:0000256" key="1">
    <source>
        <dbReference type="ARBA" id="ARBA00022801"/>
    </source>
</evidence>
<name>A0A6A0B9M0_9LACT</name>
<keyword evidence="3" id="KW-1185">Reference proteome</keyword>
<dbReference type="AlphaFoldDB" id="A0A6A0B9M0"/>
<accession>A0A6A0B9M0</accession>